<accession>A0A7W9S1K1</accession>
<dbReference type="InterPro" id="IPR044644">
    <property type="entry name" value="DinF-like"/>
</dbReference>
<evidence type="ECO:0000256" key="1">
    <source>
        <dbReference type="ARBA" id="ARBA00004141"/>
    </source>
</evidence>
<sequence length="458" mass="48599">MNTKPPPPAQAVPAQTLPAETFIVSNRTVLAIAVPMTLAYMTTPLLGLTDTAIIGQYGNAALLGGLAAGALVIDVVFTTMNFLRSGTTGLVAQAFGAADRGEEQAVFWRAFFIAVMIGLAITVLAPLIAAGGIRFLDAEPEVSSALETYVRIRLVGAPFALINYAVLGYLLGRGEGRTALGLQILLNGTHVIFSLVLGLYLGWNVAGIAWGTVGGELTAVLAGMAIVLTRFRRQDRISLSRIADIAAITRMLSLNRDIMIRSFALLATFALFARQGAQFGTVTLAANAVLMNFFLTTSFFLDGFATAAEQLTGRAVGARDRNAFRLAVKLCAIWGFVLAGVATAALYIWGNDLVALLTTAEDVREVASIFLPWAAFTAMSAVLAFELDGVFIGATWSSDMRNTMLLSLAAFALAMVALTPVFGNHGLWIALHLFLLMRGLGLLAMLPRRERATFASGG</sequence>
<dbReference type="PANTHER" id="PTHR42893">
    <property type="entry name" value="PROTEIN DETOXIFICATION 44, CHLOROPLASTIC-RELATED"/>
    <property type="match status" value="1"/>
</dbReference>
<feature type="transmembrane region" description="Helical" evidence="6">
    <location>
        <begin position="184"/>
        <end position="203"/>
    </location>
</feature>
<comment type="caution">
    <text evidence="7">The sequence shown here is derived from an EMBL/GenBank/DDBJ whole genome shotgun (WGS) entry which is preliminary data.</text>
</comment>
<feature type="transmembrane region" description="Helical" evidence="6">
    <location>
        <begin position="369"/>
        <end position="392"/>
    </location>
</feature>
<comment type="similarity">
    <text evidence="2">Belongs to the multi antimicrobial extrusion (MATE) (TC 2.A.66.1) family.</text>
</comment>
<dbReference type="AlphaFoldDB" id="A0A7W9S1K1"/>
<keyword evidence="8" id="KW-1185">Reference proteome</keyword>
<feature type="transmembrane region" description="Helical" evidence="6">
    <location>
        <begin position="152"/>
        <end position="172"/>
    </location>
</feature>
<protein>
    <submittedName>
        <fullName evidence="7">Putative MATE family efflux protein</fullName>
    </submittedName>
</protein>
<dbReference type="RefSeq" id="WP_425488620.1">
    <property type="nucleotide sequence ID" value="NZ_JACHEU010000001.1"/>
</dbReference>
<feature type="transmembrane region" description="Helical" evidence="6">
    <location>
        <begin position="110"/>
        <end position="132"/>
    </location>
</feature>
<evidence type="ECO:0000256" key="5">
    <source>
        <dbReference type="ARBA" id="ARBA00023136"/>
    </source>
</evidence>
<dbReference type="GO" id="GO:0015297">
    <property type="term" value="F:antiporter activity"/>
    <property type="evidence" value="ECO:0007669"/>
    <property type="project" value="InterPro"/>
</dbReference>
<dbReference type="InterPro" id="IPR002528">
    <property type="entry name" value="MATE_fam"/>
</dbReference>
<dbReference type="CDD" id="cd13136">
    <property type="entry name" value="MATE_DinF_like"/>
    <property type="match status" value="1"/>
</dbReference>
<feature type="transmembrane region" description="Helical" evidence="6">
    <location>
        <begin position="404"/>
        <end position="422"/>
    </location>
</feature>
<evidence type="ECO:0000313" key="7">
    <source>
        <dbReference type="EMBL" id="MBB6011639.1"/>
    </source>
</evidence>
<keyword evidence="4 6" id="KW-1133">Transmembrane helix</keyword>
<dbReference type="Proteomes" id="UP000533306">
    <property type="component" value="Unassembled WGS sequence"/>
</dbReference>
<evidence type="ECO:0000256" key="3">
    <source>
        <dbReference type="ARBA" id="ARBA00022692"/>
    </source>
</evidence>
<feature type="transmembrane region" description="Helical" evidence="6">
    <location>
        <begin position="428"/>
        <end position="446"/>
    </location>
</feature>
<dbReference type="EMBL" id="JACHEU010000001">
    <property type="protein sequence ID" value="MBB6011639.1"/>
    <property type="molecule type" value="Genomic_DNA"/>
</dbReference>
<organism evidence="7 8">
    <name type="scientific">Aquamicrobium lusatiense</name>
    <dbReference type="NCBI Taxonomy" id="89772"/>
    <lineage>
        <taxon>Bacteria</taxon>
        <taxon>Pseudomonadati</taxon>
        <taxon>Pseudomonadota</taxon>
        <taxon>Alphaproteobacteria</taxon>
        <taxon>Hyphomicrobiales</taxon>
        <taxon>Phyllobacteriaceae</taxon>
        <taxon>Aquamicrobium</taxon>
    </lineage>
</organism>
<feature type="transmembrane region" description="Helical" evidence="6">
    <location>
        <begin position="283"/>
        <end position="305"/>
    </location>
</feature>
<feature type="transmembrane region" description="Helical" evidence="6">
    <location>
        <begin position="326"/>
        <end position="349"/>
    </location>
</feature>
<dbReference type="GO" id="GO:0005886">
    <property type="term" value="C:plasma membrane"/>
    <property type="evidence" value="ECO:0007669"/>
    <property type="project" value="TreeGrafter"/>
</dbReference>
<evidence type="ECO:0000256" key="2">
    <source>
        <dbReference type="ARBA" id="ARBA00010199"/>
    </source>
</evidence>
<name>A0A7W9S1K1_9HYPH</name>
<dbReference type="GO" id="GO:0042910">
    <property type="term" value="F:xenobiotic transmembrane transporter activity"/>
    <property type="evidence" value="ECO:0007669"/>
    <property type="project" value="InterPro"/>
</dbReference>
<evidence type="ECO:0000313" key="8">
    <source>
        <dbReference type="Proteomes" id="UP000533306"/>
    </source>
</evidence>
<gene>
    <name evidence="7" type="ORF">HNR59_000984</name>
</gene>
<comment type="subcellular location">
    <subcellularLocation>
        <location evidence="1">Membrane</location>
        <topology evidence="1">Multi-pass membrane protein</topology>
    </subcellularLocation>
</comment>
<dbReference type="Pfam" id="PF01554">
    <property type="entry name" value="MatE"/>
    <property type="match status" value="2"/>
</dbReference>
<keyword evidence="5 6" id="KW-0472">Membrane</keyword>
<feature type="transmembrane region" description="Helical" evidence="6">
    <location>
        <begin position="29"/>
        <end position="48"/>
    </location>
</feature>
<reference evidence="7 8" key="1">
    <citation type="submission" date="2020-08" db="EMBL/GenBank/DDBJ databases">
        <title>Genomic Encyclopedia of Type Strains, Phase IV (KMG-IV): sequencing the most valuable type-strain genomes for metagenomic binning, comparative biology and taxonomic classification.</title>
        <authorList>
            <person name="Goeker M."/>
        </authorList>
    </citation>
    <scope>NUCLEOTIDE SEQUENCE [LARGE SCALE GENOMIC DNA]</scope>
    <source>
        <strain evidence="7 8">DSM 11099</strain>
    </source>
</reference>
<proteinExistence type="inferred from homology"/>
<feature type="transmembrane region" description="Helical" evidence="6">
    <location>
        <begin position="258"/>
        <end position="277"/>
    </location>
</feature>
<keyword evidence="3 6" id="KW-0812">Transmembrane</keyword>
<feature type="transmembrane region" description="Helical" evidence="6">
    <location>
        <begin position="60"/>
        <end position="83"/>
    </location>
</feature>
<dbReference type="NCBIfam" id="TIGR00797">
    <property type="entry name" value="matE"/>
    <property type="match status" value="1"/>
</dbReference>
<dbReference type="PANTHER" id="PTHR42893:SF46">
    <property type="entry name" value="PROTEIN DETOXIFICATION 44, CHLOROPLASTIC"/>
    <property type="match status" value="1"/>
</dbReference>
<evidence type="ECO:0000256" key="4">
    <source>
        <dbReference type="ARBA" id="ARBA00022989"/>
    </source>
</evidence>
<feature type="transmembrane region" description="Helical" evidence="6">
    <location>
        <begin position="209"/>
        <end position="231"/>
    </location>
</feature>
<evidence type="ECO:0000256" key="6">
    <source>
        <dbReference type="SAM" id="Phobius"/>
    </source>
</evidence>